<name>S3BAG7_9BURK</name>
<dbReference type="Pfam" id="PF06155">
    <property type="entry name" value="GBBH-like_N"/>
    <property type="match status" value="1"/>
</dbReference>
<comment type="caution">
    <text evidence="5">The sequence shown here is derived from an EMBL/GenBank/DDBJ whole genome shotgun (WGS) entry which is preliminary data.</text>
</comment>
<dbReference type="PATRIC" id="fig|1203554.3.peg.2433"/>
<feature type="domain" description="Gamma-butyrobetaine hydroxylase-like N-terminal" evidence="4">
    <location>
        <begin position="9"/>
        <end position="90"/>
    </location>
</feature>
<protein>
    <recommendedName>
        <fullName evidence="4">Gamma-butyrobetaine hydroxylase-like N-terminal domain-containing protein</fullName>
    </recommendedName>
</protein>
<feature type="compositionally biased region" description="Basic and acidic residues" evidence="3">
    <location>
        <begin position="112"/>
        <end position="121"/>
    </location>
</feature>
<evidence type="ECO:0000313" key="6">
    <source>
        <dbReference type="Proteomes" id="UP000014400"/>
    </source>
</evidence>
<evidence type="ECO:0000256" key="2">
    <source>
        <dbReference type="ARBA" id="ARBA00023004"/>
    </source>
</evidence>
<keyword evidence="1" id="KW-0479">Metal-binding</keyword>
<dbReference type="STRING" id="1203554.HMPREF1476_02353"/>
<dbReference type="GeneID" id="64062272"/>
<dbReference type="RefSeq" id="WP_005431489.1">
    <property type="nucleotide sequence ID" value="NZ_KE150482.1"/>
</dbReference>
<organism evidence="5 6">
    <name type="scientific">Sutterella wadsworthensis HGA0223</name>
    <dbReference type="NCBI Taxonomy" id="1203554"/>
    <lineage>
        <taxon>Bacteria</taxon>
        <taxon>Pseudomonadati</taxon>
        <taxon>Pseudomonadota</taxon>
        <taxon>Betaproteobacteria</taxon>
        <taxon>Burkholderiales</taxon>
        <taxon>Sutterellaceae</taxon>
        <taxon>Sutterella</taxon>
    </lineage>
</organism>
<keyword evidence="6" id="KW-1185">Reference proteome</keyword>
<dbReference type="HOGENOM" id="CLU_117841_0_1_4"/>
<evidence type="ECO:0000256" key="1">
    <source>
        <dbReference type="ARBA" id="ARBA00022723"/>
    </source>
</evidence>
<evidence type="ECO:0000313" key="5">
    <source>
        <dbReference type="EMBL" id="EPD97516.1"/>
    </source>
</evidence>
<evidence type="ECO:0000259" key="4">
    <source>
        <dbReference type="Pfam" id="PF06155"/>
    </source>
</evidence>
<evidence type="ECO:0000256" key="3">
    <source>
        <dbReference type="SAM" id="MobiDB-lite"/>
    </source>
</evidence>
<dbReference type="InterPro" id="IPR010376">
    <property type="entry name" value="GBBH-like_N"/>
</dbReference>
<dbReference type="PANTHER" id="PTHR35303">
    <property type="entry name" value="OS02G0197800 PROTEIN"/>
    <property type="match status" value="1"/>
</dbReference>
<dbReference type="EMBL" id="ATCF01000038">
    <property type="protein sequence ID" value="EPD97516.1"/>
    <property type="molecule type" value="Genomic_DNA"/>
</dbReference>
<dbReference type="AlphaFoldDB" id="S3BAG7"/>
<dbReference type="GO" id="GO:0046872">
    <property type="term" value="F:metal ion binding"/>
    <property type="evidence" value="ECO:0007669"/>
    <property type="project" value="UniProtKB-KW"/>
</dbReference>
<keyword evidence="2" id="KW-0408">Iron</keyword>
<dbReference type="Proteomes" id="UP000014400">
    <property type="component" value="Unassembled WGS sequence"/>
</dbReference>
<gene>
    <name evidence="5" type="ORF">HMPREF1476_02353</name>
</gene>
<dbReference type="Gene3D" id="3.30.2020.30">
    <property type="match status" value="1"/>
</dbReference>
<feature type="region of interest" description="Disordered" evidence="3">
    <location>
        <begin position="112"/>
        <end position="139"/>
    </location>
</feature>
<dbReference type="eggNOG" id="COG3536">
    <property type="taxonomic scope" value="Bacteria"/>
</dbReference>
<dbReference type="PANTHER" id="PTHR35303:SF5">
    <property type="entry name" value="OS02G0197800 PROTEIN"/>
    <property type="match status" value="1"/>
</dbReference>
<proteinExistence type="predicted"/>
<accession>S3BAG7</accession>
<dbReference type="InterPro" id="IPR038492">
    <property type="entry name" value="GBBH-like_N_sf"/>
</dbReference>
<sequence length="139" mass="15766">MKVPVQVLVHQKTRTLELIYQNNARAVFPFEFLRVFSPSAEVQGHSPDEAVLQVGKAEVGLKGVEPVGQYALRLLYDDGHDSGVYSWDYFEKLDHERDVLWQKYLEELEKVGASRDPHDPRNAPFVTKNRPPHGGCGHA</sequence>
<reference evidence="5 6" key="1">
    <citation type="submission" date="2013-04" db="EMBL/GenBank/DDBJ databases">
        <title>The Genome Sequence of Sutterella wadsworthensis HGA0223.</title>
        <authorList>
            <consortium name="The Broad Institute Genomics Platform"/>
            <person name="Earl A."/>
            <person name="Ward D."/>
            <person name="Feldgarden M."/>
            <person name="Gevers D."/>
            <person name="Schmidt T.M."/>
            <person name="Dover J."/>
            <person name="Dai D."/>
            <person name="Walker B."/>
            <person name="Young S."/>
            <person name="Zeng Q."/>
            <person name="Gargeya S."/>
            <person name="Fitzgerald M."/>
            <person name="Haas B."/>
            <person name="Abouelleil A."/>
            <person name="Allen A.W."/>
            <person name="Alvarado L."/>
            <person name="Arachchi H.M."/>
            <person name="Berlin A.M."/>
            <person name="Chapman S.B."/>
            <person name="Gainer-Dewar J."/>
            <person name="Goldberg J."/>
            <person name="Griggs A."/>
            <person name="Gujja S."/>
            <person name="Hansen M."/>
            <person name="Howarth C."/>
            <person name="Imamovic A."/>
            <person name="Ireland A."/>
            <person name="Larimer J."/>
            <person name="McCowan C."/>
            <person name="Murphy C."/>
            <person name="Pearson M."/>
            <person name="Poon T.W."/>
            <person name="Priest M."/>
            <person name="Roberts A."/>
            <person name="Saif S."/>
            <person name="Shea T."/>
            <person name="Sisk P."/>
            <person name="Sykes S."/>
            <person name="Wortman J."/>
            <person name="Nusbaum C."/>
            <person name="Birren B."/>
        </authorList>
    </citation>
    <scope>NUCLEOTIDE SEQUENCE [LARGE SCALE GENOMIC DNA]</scope>
    <source>
        <strain evidence="5 6">HGA0223</strain>
    </source>
</reference>